<comment type="caution">
    <text evidence="2">The sequence shown here is derived from an EMBL/GenBank/DDBJ whole genome shotgun (WGS) entry which is preliminary data.</text>
</comment>
<keyword evidence="1" id="KW-1133">Transmembrane helix</keyword>
<protein>
    <submittedName>
        <fullName evidence="2">Uncharacterized protein</fullName>
    </submittedName>
</protein>
<evidence type="ECO:0000256" key="1">
    <source>
        <dbReference type="SAM" id="Phobius"/>
    </source>
</evidence>
<reference evidence="2 3" key="1">
    <citation type="submission" date="2016-08" db="EMBL/GenBank/DDBJ databases">
        <title>A Parts List for Fungal Cellulosomes Revealed by Comparative Genomics.</title>
        <authorList>
            <consortium name="DOE Joint Genome Institute"/>
            <person name="Haitjema C.H."/>
            <person name="Gilmore S.P."/>
            <person name="Henske J.K."/>
            <person name="Solomon K.V."/>
            <person name="De Groot R."/>
            <person name="Kuo A."/>
            <person name="Mondo S.J."/>
            <person name="Salamov A.A."/>
            <person name="Labutti K."/>
            <person name="Zhao Z."/>
            <person name="Chiniquy J."/>
            <person name="Barry K."/>
            <person name="Brewer H.M."/>
            <person name="Purvine S.O."/>
            <person name="Wright A.T."/>
            <person name="Boxma B."/>
            <person name="Van Alen T."/>
            <person name="Hackstein J.H."/>
            <person name="Baker S.E."/>
            <person name="Grigoriev I.V."/>
            <person name="O'Malley M.A."/>
        </authorList>
    </citation>
    <scope>NUCLEOTIDE SEQUENCE [LARGE SCALE GENOMIC DNA]</scope>
    <source>
        <strain evidence="2 3">S4</strain>
    </source>
</reference>
<keyword evidence="3" id="KW-1185">Reference proteome</keyword>
<dbReference type="EMBL" id="MCFG01000507">
    <property type="protein sequence ID" value="ORX64657.1"/>
    <property type="molecule type" value="Genomic_DNA"/>
</dbReference>
<gene>
    <name evidence="2" type="ORF">BCR32DRAFT_297989</name>
</gene>
<keyword evidence="1" id="KW-0472">Membrane</keyword>
<reference evidence="2 3" key="2">
    <citation type="submission" date="2016-08" db="EMBL/GenBank/DDBJ databases">
        <title>Pervasive Adenine N6-methylation of Active Genes in Fungi.</title>
        <authorList>
            <consortium name="DOE Joint Genome Institute"/>
            <person name="Mondo S.J."/>
            <person name="Dannebaum R.O."/>
            <person name="Kuo R.C."/>
            <person name="Labutti K."/>
            <person name="Haridas S."/>
            <person name="Kuo A."/>
            <person name="Salamov A."/>
            <person name="Ahrendt S.R."/>
            <person name="Lipzen A."/>
            <person name="Sullivan W."/>
            <person name="Andreopoulos W.B."/>
            <person name="Clum A."/>
            <person name="Lindquist E."/>
            <person name="Daum C."/>
            <person name="Ramamoorthy G.K."/>
            <person name="Gryganskyi A."/>
            <person name="Culley D."/>
            <person name="Magnuson J.K."/>
            <person name="James T.Y."/>
            <person name="O'Malley M.A."/>
            <person name="Stajich J.E."/>
            <person name="Spatafora J.W."/>
            <person name="Visel A."/>
            <person name="Grigoriev I.V."/>
        </authorList>
    </citation>
    <scope>NUCLEOTIDE SEQUENCE [LARGE SCALE GENOMIC DNA]</scope>
    <source>
        <strain evidence="2 3">S4</strain>
    </source>
</reference>
<keyword evidence="1" id="KW-0812">Transmembrane</keyword>
<feature type="transmembrane region" description="Helical" evidence="1">
    <location>
        <begin position="64"/>
        <end position="89"/>
    </location>
</feature>
<dbReference type="Proteomes" id="UP000193944">
    <property type="component" value="Unassembled WGS sequence"/>
</dbReference>
<feature type="transmembrane region" description="Helical" evidence="1">
    <location>
        <begin position="163"/>
        <end position="182"/>
    </location>
</feature>
<organism evidence="2 3">
    <name type="scientific">Anaeromyces robustus</name>
    <dbReference type="NCBI Taxonomy" id="1754192"/>
    <lineage>
        <taxon>Eukaryota</taxon>
        <taxon>Fungi</taxon>
        <taxon>Fungi incertae sedis</taxon>
        <taxon>Chytridiomycota</taxon>
        <taxon>Chytridiomycota incertae sedis</taxon>
        <taxon>Neocallimastigomycetes</taxon>
        <taxon>Neocallimastigales</taxon>
        <taxon>Neocallimastigaceae</taxon>
        <taxon>Anaeromyces</taxon>
    </lineage>
</organism>
<feature type="transmembrane region" description="Helical" evidence="1">
    <location>
        <begin position="32"/>
        <end position="52"/>
    </location>
</feature>
<evidence type="ECO:0000313" key="3">
    <source>
        <dbReference type="Proteomes" id="UP000193944"/>
    </source>
</evidence>
<feature type="transmembrane region" description="Helical" evidence="1">
    <location>
        <begin position="101"/>
        <end position="122"/>
    </location>
</feature>
<dbReference type="OrthoDB" id="2181050at2759"/>
<sequence>MAYNKKEFKRYYPRVGKCLCCCCLSPERSAEVTTFIVLIIMGLGALFEYGIIPYNENNYINSEIAYNNIIRIIDIIPCISLLLLIIGIYSVNRILLNQFKIIFLLFLIYEAVSIVYILKLYFSDKYMNEQFELFKSQYEFNGVNLEGMTYTDEEIKSKVIDSIYSSVTIITVTYLLLIYYYLTTCNFIEDLEEDDVINKNFRALENNK</sequence>
<name>A0A1Y1VTP1_9FUNG</name>
<proteinExistence type="predicted"/>
<dbReference type="AlphaFoldDB" id="A0A1Y1VTP1"/>
<accession>A0A1Y1VTP1</accession>
<evidence type="ECO:0000313" key="2">
    <source>
        <dbReference type="EMBL" id="ORX64657.1"/>
    </source>
</evidence>